<keyword evidence="2" id="KW-0472">Membrane</keyword>
<proteinExistence type="inferred from homology"/>
<sequence>MSFLQDLKILPRWFIILLDLILVFIASVFAYFLRFNFELSAENHYGLLPSVSVFVILVLVSMMITKSYAGIVRHTSIRDLSVMLYTLFFSFFLLQFFKYLNVVLELVDPTNFLPASVALIGIFFSLVLLVTYRLMVRQVFHHARTISLRKQYINVVIFGAGEAGLLTYKSLMNDPKTLQNPVAFLDDDSGKDGKLIDGKKILRGLESLEKLKAEKDIEEVIVTVRNLPSKRLVEITDECLRLKLKLKTIPPMNEWIHGSLTTGDIRDVKIEDLLGRDEIVLESQEIIDFLEGKVVLVTGAAGSIGSELCRQISQTKVKKLILFDIAESPLYDLEQDFKLTSNFVDKKFVVGDIRDKQNMESLFELERPQVVFHAAAYKHVPLMEEYPHQAIKTNVIGTKNIADLSVAYGIEKFILVSTDKAVNPTNVMGASKRLAEMYIQSLNQKISQEGLSEGTKFITTRFGNVLGSNGSVIPLFRKQLLKGGPLTITHPRINRFFMTIPEACQLVIEAGVMGNGGEIFIFDMGTPVKIVDLARRMIKLSGKEPEIDIKIVFTGLRPGEKLYEELLNEEEKVMPTHHPKIKIAEMMDINFEEIKIGVGHLSDLGRLGDDFEIVVKLKEMVPEFKSNVSKYSVLDKID</sequence>
<evidence type="ECO:0000256" key="1">
    <source>
        <dbReference type="ARBA" id="ARBA00007430"/>
    </source>
</evidence>
<dbReference type="AlphaFoldDB" id="A0A2T0WPA3"/>
<evidence type="ECO:0000259" key="3">
    <source>
        <dbReference type="Pfam" id="PF02719"/>
    </source>
</evidence>
<dbReference type="InterPro" id="IPR036291">
    <property type="entry name" value="NAD(P)-bd_dom_sf"/>
</dbReference>
<dbReference type="SUPFAM" id="SSF53335">
    <property type="entry name" value="S-adenosyl-L-methionine-dependent methyltransferases"/>
    <property type="match status" value="1"/>
</dbReference>
<gene>
    <name evidence="4" type="ORF">CLW00_1045</name>
</gene>
<dbReference type="Proteomes" id="UP000238157">
    <property type="component" value="Unassembled WGS sequence"/>
</dbReference>
<dbReference type="OrthoDB" id="9803111at2"/>
<comment type="similarity">
    <text evidence="1">Belongs to the polysaccharide synthase family.</text>
</comment>
<evidence type="ECO:0000313" key="5">
    <source>
        <dbReference type="Proteomes" id="UP000238157"/>
    </source>
</evidence>
<dbReference type="InterPro" id="IPR051203">
    <property type="entry name" value="Polysaccharide_Synthase-Rel"/>
</dbReference>
<feature type="transmembrane region" description="Helical" evidence="2">
    <location>
        <begin position="80"/>
        <end position="100"/>
    </location>
</feature>
<reference evidence="4 5" key="1">
    <citation type="submission" date="2018-03" db="EMBL/GenBank/DDBJ databases">
        <title>Genomic Encyclopedia of Archaeal and Bacterial Type Strains, Phase II (KMG-II): from individual species to whole genera.</title>
        <authorList>
            <person name="Goeker M."/>
        </authorList>
    </citation>
    <scope>NUCLEOTIDE SEQUENCE [LARGE SCALE GENOMIC DNA]</scope>
    <source>
        <strain evidence="4 5">DSM 27929</strain>
    </source>
</reference>
<dbReference type="InterPro" id="IPR029063">
    <property type="entry name" value="SAM-dependent_MTases_sf"/>
</dbReference>
<dbReference type="RefSeq" id="WP_106133093.1">
    <property type="nucleotide sequence ID" value="NZ_PVTR01000004.1"/>
</dbReference>
<feature type="transmembrane region" description="Helical" evidence="2">
    <location>
        <begin position="152"/>
        <end position="171"/>
    </location>
</feature>
<organism evidence="4 5">
    <name type="scientific">Mongoliibacter ruber</name>
    <dbReference type="NCBI Taxonomy" id="1750599"/>
    <lineage>
        <taxon>Bacteria</taxon>
        <taxon>Pseudomonadati</taxon>
        <taxon>Bacteroidota</taxon>
        <taxon>Cytophagia</taxon>
        <taxon>Cytophagales</taxon>
        <taxon>Cyclobacteriaceae</taxon>
        <taxon>Mongoliibacter</taxon>
    </lineage>
</organism>
<dbReference type="PANTHER" id="PTHR43318">
    <property type="entry name" value="UDP-N-ACETYLGLUCOSAMINE 4,6-DEHYDRATASE"/>
    <property type="match status" value="1"/>
</dbReference>
<keyword evidence="2" id="KW-1133">Transmembrane helix</keyword>
<evidence type="ECO:0000313" key="4">
    <source>
        <dbReference type="EMBL" id="PRY88354.1"/>
    </source>
</evidence>
<feature type="transmembrane region" description="Helical" evidence="2">
    <location>
        <begin position="112"/>
        <end position="132"/>
    </location>
</feature>
<dbReference type="SUPFAM" id="SSF51735">
    <property type="entry name" value="NAD(P)-binding Rossmann-fold domains"/>
    <property type="match status" value="1"/>
</dbReference>
<feature type="transmembrane region" description="Helical" evidence="2">
    <location>
        <begin position="45"/>
        <end position="68"/>
    </location>
</feature>
<dbReference type="Pfam" id="PF13727">
    <property type="entry name" value="CoA_binding_3"/>
    <property type="match status" value="1"/>
</dbReference>
<comment type="caution">
    <text evidence="4">The sequence shown here is derived from an EMBL/GenBank/DDBJ whole genome shotgun (WGS) entry which is preliminary data.</text>
</comment>
<dbReference type="CDD" id="cd05237">
    <property type="entry name" value="UDP_invert_4-6DH_SDR_e"/>
    <property type="match status" value="1"/>
</dbReference>
<feature type="transmembrane region" description="Helical" evidence="2">
    <location>
        <begin position="12"/>
        <end position="33"/>
    </location>
</feature>
<keyword evidence="2" id="KW-0812">Transmembrane</keyword>
<dbReference type="Pfam" id="PF02719">
    <property type="entry name" value="Polysacc_synt_2"/>
    <property type="match status" value="1"/>
</dbReference>
<evidence type="ECO:0000256" key="2">
    <source>
        <dbReference type="SAM" id="Phobius"/>
    </source>
</evidence>
<dbReference type="InterPro" id="IPR003869">
    <property type="entry name" value="Polysac_CapD-like"/>
</dbReference>
<name>A0A2T0WPA3_9BACT</name>
<dbReference type="PANTHER" id="PTHR43318:SF1">
    <property type="entry name" value="POLYSACCHARIDE BIOSYNTHESIS PROTEIN EPSC-RELATED"/>
    <property type="match status" value="1"/>
</dbReference>
<accession>A0A2T0WPA3</accession>
<dbReference type="Gene3D" id="3.40.50.720">
    <property type="entry name" value="NAD(P)-binding Rossmann-like Domain"/>
    <property type="match status" value="2"/>
</dbReference>
<dbReference type="EMBL" id="PVTR01000004">
    <property type="protein sequence ID" value="PRY88354.1"/>
    <property type="molecule type" value="Genomic_DNA"/>
</dbReference>
<feature type="domain" description="Polysaccharide biosynthesis protein CapD-like" evidence="3">
    <location>
        <begin position="295"/>
        <end position="584"/>
    </location>
</feature>
<protein>
    <submittedName>
        <fullName evidence="4">FlaA1/EpsC-like NDP-sugar epimerase</fullName>
    </submittedName>
</protein>
<keyword evidence="5" id="KW-1185">Reference proteome</keyword>